<organism evidence="3">
    <name type="scientific">Octactis speculum</name>
    <dbReference type="NCBI Taxonomy" id="3111310"/>
    <lineage>
        <taxon>Eukaryota</taxon>
        <taxon>Sar</taxon>
        <taxon>Stramenopiles</taxon>
        <taxon>Ochrophyta</taxon>
        <taxon>Dictyochophyceae</taxon>
        <taxon>Dictyochales</taxon>
        <taxon>Dictyochaceae</taxon>
        <taxon>Octactis</taxon>
    </lineage>
</organism>
<feature type="compositionally biased region" description="Basic and acidic residues" evidence="1">
    <location>
        <begin position="746"/>
        <end position="758"/>
    </location>
</feature>
<dbReference type="Pfam" id="PF24906">
    <property type="entry name" value="Zf_WRKY19"/>
    <property type="match status" value="2"/>
</dbReference>
<gene>
    <name evidence="3" type="ORF">DSPE1174_LOCUS27329</name>
</gene>
<reference evidence="3" key="1">
    <citation type="submission" date="2021-01" db="EMBL/GenBank/DDBJ databases">
        <authorList>
            <person name="Corre E."/>
            <person name="Pelletier E."/>
            <person name="Niang G."/>
            <person name="Scheremetjew M."/>
            <person name="Finn R."/>
            <person name="Kale V."/>
            <person name="Holt S."/>
            <person name="Cochrane G."/>
            <person name="Meng A."/>
            <person name="Brown T."/>
            <person name="Cohen L."/>
        </authorList>
    </citation>
    <scope>NUCLEOTIDE SEQUENCE</scope>
    <source>
        <strain evidence="3">CCMP1381</strain>
    </source>
</reference>
<protein>
    <recommendedName>
        <fullName evidence="2">WRKY19-like zinc finger domain-containing protein</fullName>
    </recommendedName>
</protein>
<feature type="domain" description="WRKY19-like zinc finger" evidence="2">
    <location>
        <begin position="1145"/>
        <end position="1169"/>
    </location>
</feature>
<feature type="compositionally biased region" description="Polar residues" evidence="1">
    <location>
        <begin position="760"/>
        <end position="774"/>
    </location>
</feature>
<feature type="compositionally biased region" description="Gly residues" evidence="1">
    <location>
        <begin position="652"/>
        <end position="672"/>
    </location>
</feature>
<dbReference type="InterPro" id="IPR056866">
    <property type="entry name" value="Znf_WRKY19"/>
</dbReference>
<evidence type="ECO:0000256" key="1">
    <source>
        <dbReference type="SAM" id="MobiDB-lite"/>
    </source>
</evidence>
<dbReference type="EMBL" id="HBGS01052952">
    <property type="protein sequence ID" value="CAD9471135.1"/>
    <property type="molecule type" value="Transcribed_RNA"/>
</dbReference>
<feature type="region of interest" description="Disordered" evidence="1">
    <location>
        <begin position="1019"/>
        <end position="1045"/>
    </location>
</feature>
<evidence type="ECO:0000313" key="3">
    <source>
        <dbReference type="EMBL" id="CAD9471135.1"/>
    </source>
</evidence>
<name>A0A7S2E348_9STRA</name>
<dbReference type="AlphaFoldDB" id="A0A7S2E348"/>
<evidence type="ECO:0000259" key="2">
    <source>
        <dbReference type="Pfam" id="PF24906"/>
    </source>
</evidence>
<feature type="region of interest" description="Disordered" evidence="1">
    <location>
        <begin position="641"/>
        <end position="723"/>
    </location>
</feature>
<feature type="region of interest" description="Disordered" evidence="1">
    <location>
        <begin position="743"/>
        <end position="777"/>
    </location>
</feature>
<proteinExistence type="predicted"/>
<sequence>MDSQRVNAYLQIACNCLDFDIGEVWCYRIDGPEIGVRKGGKGTQSKTMRYVQLYTDPSFAAAHPKVLTPKTEPNVDDLDEHRFSPMVCDALKTTNGRQLLWATTKHRGGLLRRTDLKLHTAVAVPFCSIGYDVCILVLYACRIMESFSYAHRVFADLAQAVAGRVGGALPVSVTSPLATALEPPIDPISGEGGEVCEDRARKLMEAGEDRRAINQVLRRNPDLRLKLITLDSSGISHKEALLEGPTAIAHTGKKRPASPSPVDVSDFLCLDWRDAVEKIDDVADDVVAYTRNVLLDPSPPPSPKLERMDVKRSPYSTTRDIKDCLTYTVESESLDCKENGDLVNFLECPVDEEQAREVSVYPFVPMASPMMPTQDPVDLADSFMEPIVSPVKRPVPKTLNAFMDSLEVVSEARSCMMEKAQTRIDEFMRNFLEITMFETADCWFVLKTGGSKPKQIKYGFSVVSSAVQSNWAECSKKVSPLMIGQDLPGRVIEAQTTLWERSVHRNPKPLQFLEANPRSATAKALGLVTALGIPVTSTCGWEVVVCFYSTASAAKSPRMIGLADNMIQCIFGNVSSRSRSCVCHPDSPQVEVRSVSCDLDLDAMTSDGNLTQELETLQSNPQSRPMQPIIAVCSLDDSPSVLNYSDQSGTAQNGGQGTGMNGQSGGGGGGPSGNMNPSFDGGGDGPPPPGGGFSSDESDEGAMSTSRRMFLQPSLPDSPPPDWSRQSIVVSALRALMVVDNAHPASRPERERESHEYADTSWSRSWSRQHSTPASGGVGALVTLEDLEAVTSGQHRPVSHLVDPMQPIQTADPLEALATAASDVDDLESCGIQPVGGGAVGLMPLQPQPVHGFPPSPRSQSTFAPHPDFTMNMYSPPAPPLGESNEALHSGPHSGTHIPSVPPLAQHNPWLSCPPPSMLLPRNLHHHVGGAPLAHSAIHPINGGGGPGAPVSSVGQNRLGSGMNPGMSVIHEKRMAPLSRVGGSSGLSMGRSAANDCMVNMRSRGGSVEDPLLGEGMPGTGILPGDDLAGKGGAGEKRRKPSEPPKCCRMAGCDVKAGRRSPYCISHMGSQRRCSFAGCNKCAQGSTSRCIAHGGGRRCTHPGCTRGARDRYFCAAHGGGRRCETDECFKAAVGGSKFCTNHGGGKRCQVDGCEKSAQSSTSFCVRHGGGRKCVVDNCDKVARGRTKHCAAHGGGVRCKAPECNKAAVGRQQLCRSHSGTEFPKKRKQTSAMQLAD</sequence>
<feature type="domain" description="WRKY19-like zinc finger" evidence="2">
    <location>
        <begin position="1096"/>
        <end position="1119"/>
    </location>
</feature>
<accession>A0A7S2E348</accession>
<dbReference type="PANTHER" id="PTHR31827">
    <property type="entry name" value="EMB|CAB89363.1"/>
    <property type="match status" value="1"/>
</dbReference>
<dbReference type="PANTHER" id="PTHR31827:SF1">
    <property type="entry name" value="EMB|CAB89363.1"/>
    <property type="match status" value="1"/>
</dbReference>